<gene>
    <name evidence="2" type="ORF">ETAA8_17780</name>
</gene>
<reference evidence="2 3" key="1">
    <citation type="submission" date="2019-02" db="EMBL/GenBank/DDBJ databases">
        <title>Deep-cultivation of Planctomycetes and their phenomic and genomic characterization uncovers novel biology.</title>
        <authorList>
            <person name="Wiegand S."/>
            <person name="Jogler M."/>
            <person name="Boedeker C."/>
            <person name="Pinto D."/>
            <person name="Vollmers J."/>
            <person name="Rivas-Marin E."/>
            <person name="Kohn T."/>
            <person name="Peeters S.H."/>
            <person name="Heuer A."/>
            <person name="Rast P."/>
            <person name="Oberbeckmann S."/>
            <person name="Bunk B."/>
            <person name="Jeske O."/>
            <person name="Meyerdierks A."/>
            <person name="Storesund J.E."/>
            <person name="Kallscheuer N."/>
            <person name="Luecker S."/>
            <person name="Lage O.M."/>
            <person name="Pohl T."/>
            <person name="Merkel B.J."/>
            <person name="Hornburger P."/>
            <person name="Mueller R.-W."/>
            <person name="Bruemmer F."/>
            <person name="Labrenz M."/>
            <person name="Spormann A.M."/>
            <person name="Op den Camp H."/>
            <person name="Overmann J."/>
            <person name="Amann R."/>
            <person name="Jetten M.S.M."/>
            <person name="Mascher T."/>
            <person name="Medema M.H."/>
            <person name="Devos D.P."/>
            <person name="Kaster A.-K."/>
            <person name="Ovreas L."/>
            <person name="Rohde M."/>
            <person name="Galperin M.Y."/>
            <person name="Jogler C."/>
        </authorList>
    </citation>
    <scope>NUCLEOTIDE SEQUENCE [LARGE SCALE GENOMIC DNA]</scope>
    <source>
        <strain evidence="2 3">ETA_A8</strain>
    </source>
</reference>
<evidence type="ECO:0000313" key="3">
    <source>
        <dbReference type="Proteomes" id="UP000315017"/>
    </source>
</evidence>
<accession>A0A517Y8X8</accession>
<dbReference type="KEGG" id="aagg:ETAA8_17780"/>
<keyword evidence="1" id="KW-0732">Signal</keyword>
<keyword evidence="3" id="KW-1185">Reference proteome</keyword>
<dbReference type="AlphaFoldDB" id="A0A517Y8X8"/>
<feature type="chain" id="PRO_5021858712" evidence="1">
    <location>
        <begin position="23"/>
        <end position="129"/>
    </location>
</feature>
<evidence type="ECO:0000256" key="1">
    <source>
        <dbReference type="SAM" id="SignalP"/>
    </source>
</evidence>
<evidence type="ECO:0000313" key="2">
    <source>
        <dbReference type="EMBL" id="QDU26697.1"/>
    </source>
</evidence>
<dbReference type="Proteomes" id="UP000315017">
    <property type="component" value="Chromosome"/>
</dbReference>
<feature type="signal peptide" evidence="1">
    <location>
        <begin position="1"/>
        <end position="22"/>
    </location>
</feature>
<protein>
    <submittedName>
        <fullName evidence="2">Uncharacterized protein</fullName>
    </submittedName>
</protein>
<proteinExistence type="predicted"/>
<name>A0A517Y8X8_9BACT</name>
<dbReference type="EMBL" id="CP036274">
    <property type="protein sequence ID" value="QDU26697.1"/>
    <property type="molecule type" value="Genomic_DNA"/>
</dbReference>
<organism evidence="2 3">
    <name type="scientific">Anatilimnocola aggregata</name>
    <dbReference type="NCBI Taxonomy" id="2528021"/>
    <lineage>
        <taxon>Bacteria</taxon>
        <taxon>Pseudomonadati</taxon>
        <taxon>Planctomycetota</taxon>
        <taxon>Planctomycetia</taxon>
        <taxon>Pirellulales</taxon>
        <taxon>Pirellulaceae</taxon>
        <taxon>Anatilimnocola</taxon>
    </lineage>
</organism>
<sequence precursor="true">MLRVLLLIAMICQVVGCPYACMASVSTISASVRSEVGCRCCHRKQSTRENLPSNGEQERSCTDCFCNSPVNTIGVVEVEQDVHSLAIWTMVESRPQSRAIGESISETWRWLPGDGSGMSLRLAVRSLLL</sequence>